<sequence length="453" mass="50392">MKDNVLSRILLCCRRYKSGVASNTNKSHFLSELPLRINFLYILFGNIVYAGCQWVMLVVIAKMKSPDVVGQFALGLAISTPVVMFTNLQLRVVLGTDTTNEYSFGNYLCLRLISGFIALIVIVAISIYANYKIETQLIIITIGIAKIIESISDVYFGLLQKHERMDRLSISMMIKGPLSVIALFLGILITGQMLFGVIGLVVIWALILVTYDIPSGRLFLENSITYSETRNNEQFNWPRMIKTGFDANVLGRLIWLSLPLGFVMMLISLKTNIPRFFIENHLGERALGIYAAISSIMAMGTMVVTALGSAAYPRMAKYYGSELYGEFIKFLLKLVLIGLLLGVGGILVAALFGWEILKLFFGQEYASYQGVLVWVMLAGGIYYVSSFLGYAMSAVRYFRIQVPLTLISVFTICIASFVLIKKFGLLGAAWAACLGFAVEIPLKSLIMYHALKK</sequence>
<evidence type="ECO:0000256" key="6">
    <source>
        <dbReference type="SAM" id="Phobius"/>
    </source>
</evidence>
<reference evidence="7 8" key="1">
    <citation type="journal article" date="2011" name="Stand. Genomic Sci.">
        <title>Complete genome sequence of the acetate-degrading sulfate reducer Desulfobacca acetoxidans type strain (ASRB2).</title>
        <authorList>
            <person name="Goker M."/>
            <person name="Teshima H."/>
            <person name="Lapidus A."/>
            <person name="Nolan M."/>
            <person name="Lucas S."/>
            <person name="Hammon N."/>
            <person name="Deshpande S."/>
            <person name="Cheng J.F."/>
            <person name="Tapia R."/>
            <person name="Han C."/>
            <person name="Goodwin L."/>
            <person name="Pitluck S."/>
            <person name="Huntemann M."/>
            <person name="Liolios K."/>
            <person name="Ivanova N."/>
            <person name="Pagani I."/>
            <person name="Mavromatis K."/>
            <person name="Ovchinikova G."/>
            <person name="Pati A."/>
            <person name="Chen A."/>
            <person name="Palaniappan K."/>
            <person name="Land M."/>
            <person name="Hauser L."/>
            <person name="Brambilla E.M."/>
            <person name="Rohde M."/>
            <person name="Spring S."/>
            <person name="Detter J.C."/>
            <person name="Woyke T."/>
            <person name="Bristow J."/>
            <person name="Eisen J.A."/>
            <person name="Markowitz V."/>
            <person name="Hugenholtz P."/>
            <person name="Kyrpides N.C."/>
            <person name="Klenk H.P."/>
        </authorList>
    </citation>
    <scope>NUCLEOTIDE SEQUENCE [LARGE SCALE GENOMIC DNA]</scope>
    <source>
        <strain evidence="8">ATCC 700848 / DSM 11109 / ASRB2</strain>
    </source>
</reference>
<dbReference type="Proteomes" id="UP000000483">
    <property type="component" value="Chromosome"/>
</dbReference>
<dbReference type="KEGG" id="dao:Desac_0236"/>
<dbReference type="PANTHER" id="PTHR30250">
    <property type="entry name" value="PST FAMILY PREDICTED COLANIC ACID TRANSPORTER"/>
    <property type="match status" value="1"/>
</dbReference>
<keyword evidence="4 6" id="KW-1133">Transmembrane helix</keyword>
<keyword evidence="2" id="KW-1003">Cell membrane</keyword>
<keyword evidence="8" id="KW-1185">Reference proteome</keyword>
<gene>
    <name evidence="7" type="ordered locus">Desac_0236</name>
</gene>
<evidence type="ECO:0000256" key="4">
    <source>
        <dbReference type="ARBA" id="ARBA00022989"/>
    </source>
</evidence>
<organism evidence="7 8">
    <name type="scientific">Desulfobacca acetoxidans (strain ATCC 700848 / DSM 11109 / ASRB2)</name>
    <dbReference type="NCBI Taxonomy" id="880072"/>
    <lineage>
        <taxon>Bacteria</taxon>
        <taxon>Pseudomonadati</taxon>
        <taxon>Thermodesulfobacteriota</taxon>
        <taxon>Desulfobaccia</taxon>
        <taxon>Desulfobaccales</taxon>
        <taxon>Desulfobaccaceae</taxon>
        <taxon>Desulfobacca</taxon>
    </lineage>
</organism>
<feature type="transmembrane region" description="Helical" evidence="6">
    <location>
        <begin position="39"/>
        <end position="60"/>
    </location>
</feature>
<evidence type="ECO:0000256" key="1">
    <source>
        <dbReference type="ARBA" id="ARBA00004651"/>
    </source>
</evidence>
<keyword evidence="3 6" id="KW-0812">Transmembrane</keyword>
<feature type="transmembrane region" description="Helical" evidence="6">
    <location>
        <begin position="289"/>
        <end position="310"/>
    </location>
</feature>
<protein>
    <submittedName>
        <fullName evidence="7">Polysaccharide biosynthesis protein</fullName>
    </submittedName>
</protein>
<dbReference type="eggNOG" id="COG2244">
    <property type="taxonomic scope" value="Bacteria"/>
</dbReference>
<feature type="transmembrane region" description="Helical" evidence="6">
    <location>
        <begin position="137"/>
        <end position="158"/>
    </location>
</feature>
<dbReference type="GO" id="GO:0005886">
    <property type="term" value="C:plasma membrane"/>
    <property type="evidence" value="ECO:0007669"/>
    <property type="project" value="UniProtKB-SubCell"/>
</dbReference>
<feature type="transmembrane region" description="Helical" evidence="6">
    <location>
        <begin position="72"/>
        <end position="90"/>
    </location>
</feature>
<dbReference type="STRING" id="880072.Desac_0236"/>
<dbReference type="OrthoDB" id="3246647at2"/>
<dbReference type="AlphaFoldDB" id="F2NED8"/>
<keyword evidence="5 6" id="KW-0472">Membrane</keyword>
<dbReference type="PANTHER" id="PTHR30250:SF11">
    <property type="entry name" value="O-ANTIGEN TRANSPORTER-RELATED"/>
    <property type="match status" value="1"/>
</dbReference>
<feature type="transmembrane region" description="Helical" evidence="6">
    <location>
        <begin position="110"/>
        <end position="130"/>
    </location>
</feature>
<evidence type="ECO:0000313" key="8">
    <source>
        <dbReference type="Proteomes" id="UP000000483"/>
    </source>
</evidence>
<evidence type="ECO:0000256" key="3">
    <source>
        <dbReference type="ARBA" id="ARBA00022692"/>
    </source>
</evidence>
<accession>F2NED8</accession>
<feature type="transmembrane region" description="Helical" evidence="6">
    <location>
        <begin position="366"/>
        <end position="390"/>
    </location>
</feature>
<feature type="transmembrane region" description="Helical" evidence="6">
    <location>
        <begin position="178"/>
        <end position="211"/>
    </location>
</feature>
<proteinExistence type="predicted"/>
<evidence type="ECO:0000256" key="2">
    <source>
        <dbReference type="ARBA" id="ARBA00022475"/>
    </source>
</evidence>
<dbReference type="Pfam" id="PF01943">
    <property type="entry name" value="Polysacc_synt"/>
    <property type="match status" value="1"/>
</dbReference>
<feature type="transmembrane region" description="Helical" evidence="6">
    <location>
        <begin position="426"/>
        <end position="451"/>
    </location>
</feature>
<evidence type="ECO:0000313" key="7">
    <source>
        <dbReference type="EMBL" id="AEB08128.1"/>
    </source>
</evidence>
<dbReference type="RefSeq" id="WP_013705241.1">
    <property type="nucleotide sequence ID" value="NC_015388.1"/>
</dbReference>
<feature type="transmembrane region" description="Helical" evidence="6">
    <location>
        <begin position="249"/>
        <end position="269"/>
    </location>
</feature>
<comment type="subcellular location">
    <subcellularLocation>
        <location evidence="1">Cell membrane</location>
        <topology evidence="1">Multi-pass membrane protein</topology>
    </subcellularLocation>
</comment>
<feature type="transmembrane region" description="Helical" evidence="6">
    <location>
        <begin position="330"/>
        <end position="354"/>
    </location>
</feature>
<name>F2NED8_DESAR</name>
<evidence type="ECO:0000256" key="5">
    <source>
        <dbReference type="ARBA" id="ARBA00023136"/>
    </source>
</evidence>
<dbReference type="InterPro" id="IPR050833">
    <property type="entry name" value="Poly_Biosynth_Transport"/>
</dbReference>
<dbReference type="InterPro" id="IPR002797">
    <property type="entry name" value="Polysacc_synth"/>
</dbReference>
<dbReference type="EMBL" id="CP002629">
    <property type="protein sequence ID" value="AEB08128.1"/>
    <property type="molecule type" value="Genomic_DNA"/>
</dbReference>
<feature type="transmembrane region" description="Helical" evidence="6">
    <location>
        <begin position="402"/>
        <end position="420"/>
    </location>
</feature>
<reference evidence="8" key="2">
    <citation type="submission" date="2011-03" db="EMBL/GenBank/DDBJ databases">
        <title>The complete genome of Desulfobacca acetoxidans DSM 11109.</title>
        <authorList>
            <consortium name="US DOE Joint Genome Institute (JGI-PGF)"/>
            <person name="Lucas S."/>
            <person name="Copeland A."/>
            <person name="Lapidus A."/>
            <person name="Bruce D."/>
            <person name="Goodwin L."/>
            <person name="Pitluck S."/>
            <person name="Peters L."/>
            <person name="Kyrpides N."/>
            <person name="Mavromatis K."/>
            <person name="Ivanova N."/>
            <person name="Ovchinnikova G."/>
            <person name="Teshima H."/>
            <person name="Detter J.C."/>
            <person name="Han C."/>
            <person name="Land M."/>
            <person name="Hauser L."/>
            <person name="Markowitz V."/>
            <person name="Cheng J.-F."/>
            <person name="Hugenholtz P."/>
            <person name="Woyke T."/>
            <person name="Wu D."/>
            <person name="Spring S."/>
            <person name="Schueler E."/>
            <person name="Brambilla E."/>
            <person name="Klenk H.-P."/>
            <person name="Eisen J.A."/>
        </authorList>
    </citation>
    <scope>NUCLEOTIDE SEQUENCE [LARGE SCALE GENOMIC DNA]</scope>
    <source>
        <strain evidence="8">ATCC 700848 / DSM 11109 / ASRB2</strain>
    </source>
</reference>
<dbReference type="HOGENOM" id="CLU_032713_2_0_7"/>